<keyword evidence="1" id="KW-1185">Reference proteome</keyword>
<evidence type="ECO:0000313" key="2">
    <source>
        <dbReference type="RefSeq" id="XP_019100954.1"/>
    </source>
</evidence>
<proteinExistence type="predicted"/>
<reference evidence="1" key="1">
    <citation type="journal article" date="2014" name="Nat. Commun.">
        <title>The emerging biofuel crop Camelina sativa retains a highly undifferentiated hexaploid genome structure.</title>
        <authorList>
            <person name="Kagale S."/>
            <person name="Koh C."/>
            <person name="Nixon J."/>
            <person name="Bollina V."/>
            <person name="Clarke W.E."/>
            <person name="Tuteja R."/>
            <person name="Spillane C."/>
            <person name="Robinson S.J."/>
            <person name="Links M.G."/>
            <person name="Clarke C."/>
            <person name="Higgins E.E."/>
            <person name="Huebert T."/>
            <person name="Sharpe A.G."/>
            <person name="Parkin I.A."/>
        </authorList>
    </citation>
    <scope>NUCLEOTIDE SEQUENCE [LARGE SCALE GENOMIC DNA]</scope>
    <source>
        <strain evidence="1">cv. DH55</strain>
    </source>
</reference>
<organism evidence="1 2">
    <name type="scientific">Camelina sativa</name>
    <name type="common">False flax</name>
    <name type="synonym">Myagrum sativum</name>
    <dbReference type="NCBI Taxonomy" id="90675"/>
    <lineage>
        <taxon>Eukaryota</taxon>
        <taxon>Viridiplantae</taxon>
        <taxon>Streptophyta</taxon>
        <taxon>Embryophyta</taxon>
        <taxon>Tracheophyta</taxon>
        <taxon>Spermatophyta</taxon>
        <taxon>Magnoliopsida</taxon>
        <taxon>eudicotyledons</taxon>
        <taxon>Gunneridae</taxon>
        <taxon>Pentapetalae</taxon>
        <taxon>rosids</taxon>
        <taxon>malvids</taxon>
        <taxon>Brassicales</taxon>
        <taxon>Brassicaceae</taxon>
        <taxon>Camelineae</taxon>
        <taxon>Camelina</taxon>
    </lineage>
</organism>
<accession>A0ABM1RPL6</accession>
<dbReference type="PANTHER" id="PTHR47150">
    <property type="entry name" value="OS12G0169200 PROTEIN"/>
    <property type="match status" value="1"/>
</dbReference>
<protein>
    <submittedName>
        <fullName evidence="2">Uncharacterized protein LOC104789701</fullName>
    </submittedName>
</protein>
<name>A0ABM1RPL6_CAMSA</name>
<reference evidence="2" key="2">
    <citation type="submission" date="2025-08" db="UniProtKB">
        <authorList>
            <consortium name="RefSeq"/>
        </authorList>
    </citation>
    <scope>IDENTIFICATION</scope>
    <source>
        <tissue evidence="2">Leaf</tissue>
    </source>
</reference>
<dbReference type="Proteomes" id="UP000694864">
    <property type="component" value="Chromosome 5"/>
</dbReference>
<dbReference type="Pfam" id="PF04827">
    <property type="entry name" value="Plant_tran"/>
    <property type="match status" value="1"/>
</dbReference>
<dbReference type="PANTHER" id="PTHR47150:SF7">
    <property type="entry name" value="NUCLEASE"/>
    <property type="match status" value="1"/>
</dbReference>
<sequence>MERENQIVVNLLVNNNRLIHQLIQESNHVRKFAGRSGSPTIILEAVADYDLWIWHAYFGMPGSNNDINVLKASNLFSKLAQGTAPPANYIIKGNKYTICYYLADGIYPKWLTIVHTISNPDGPKKKLFAAKQEACRKDVERVFGVLQSKFAIFAGSSRYWKILVIGR</sequence>
<dbReference type="GeneID" id="104789701"/>
<gene>
    <name evidence="2" type="primary">LOC104789701</name>
</gene>
<dbReference type="RefSeq" id="XP_019100954.1">
    <property type="nucleotide sequence ID" value="XM_019245409.1"/>
</dbReference>
<dbReference type="InterPro" id="IPR006912">
    <property type="entry name" value="Harbinger_derived_prot"/>
</dbReference>
<evidence type="ECO:0000313" key="1">
    <source>
        <dbReference type="Proteomes" id="UP000694864"/>
    </source>
</evidence>